<dbReference type="AlphaFoldDB" id="A0A1F7GKA2"/>
<evidence type="ECO:0000313" key="3">
    <source>
        <dbReference type="Proteomes" id="UP000176850"/>
    </source>
</evidence>
<gene>
    <name evidence="2" type="ORF">A2799_04260</name>
</gene>
<protein>
    <recommendedName>
        <fullName evidence="1">Peptidase S9 prolyl oligopeptidase catalytic domain-containing protein</fullName>
    </recommendedName>
</protein>
<proteinExistence type="predicted"/>
<dbReference type="SUPFAM" id="SSF53474">
    <property type="entry name" value="alpha/beta-Hydrolases"/>
    <property type="match status" value="1"/>
</dbReference>
<organism evidence="2 3">
    <name type="scientific">Candidatus Roizmanbacteria bacterium RIFCSPHIGHO2_01_FULL_39_24</name>
    <dbReference type="NCBI Taxonomy" id="1802032"/>
    <lineage>
        <taxon>Bacteria</taxon>
        <taxon>Candidatus Roizmaniibacteriota</taxon>
    </lineage>
</organism>
<dbReference type="InterPro" id="IPR050261">
    <property type="entry name" value="FrsA_esterase"/>
</dbReference>
<evidence type="ECO:0000259" key="1">
    <source>
        <dbReference type="Pfam" id="PF00326"/>
    </source>
</evidence>
<comment type="caution">
    <text evidence="2">The sequence shown here is derived from an EMBL/GenBank/DDBJ whole genome shotgun (WGS) entry which is preliminary data.</text>
</comment>
<dbReference type="PANTHER" id="PTHR22946">
    <property type="entry name" value="DIENELACTONE HYDROLASE DOMAIN-CONTAINING PROTEIN-RELATED"/>
    <property type="match status" value="1"/>
</dbReference>
<evidence type="ECO:0000313" key="2">
    <source>
        <dbReference type="EMBL" id="OGK19002.1"/>
    </source>
</evidence>
<dbReference type="Pfam" id="PF00326">
    <property type="entry name" value="Peptidase_S9"/>
    <property type="match status" value="1"/>
</dbReference>
<dbReference type="GO" id="GO:0008236">
    <property type="term" value="F:serine-type peptidase activity"/>
    <property type="evidence" value="ECO:0007669"/>
    <property type="project" value="InterPro"/>
</dbReference>
<dbReference type="PANTHER" id="PTHR22946:SF5">
    <property type="entry name" value="PEPTIDASE S9 PROLYL OLIGOPEPTIDASE CATALYTIC DOMAIN-CONTAINING PROTEIN"/>
    <property type="match status" value="1"/>
</dbReference>
<name>A0A1F7GKA2_9BACT</name>
<dbReference type="EMBL" id="MFZH01000020">
    <property type="protein sequence ID" value="OGK19002.1"/>
    <property type="molecule type" value="Genomic_DNA"/>
</dbReference>
<dbReference type="GO" id="GO:0006508">
    <property type="term" value="P:proteolysis"/>
    <property type="evidence" value="ECO:0007669"/>
    <property type="project" value="InterPro"/>
</dbReference>
<dbReference type="InterPro" id="IPR029058">
    <property type="entry name" value="AB_hydrolase_fold"/>
</dbReference>
<dbReference type="InterPro" id="IPR001375">
    <property type="entry name" value="Peptidase_S9_cat"/>
</dbReference>
<dbReference type="Proteomes" id="UP000176850">
    <property type="component" value="Unassembled WGS sequence"/>
</dbReference>
<dbReference type="Gene3D" id="3.40.50.1820">
    <property type="entry name" value="alpha/beta hydrolase"/>
    <property type="match status" value="1"/>
</dbReference>
<sequence length="242" mass="27288">MKEIELTSEGQKIKGVVFQPQTLKDKNPAILFVHGWTSSIKSNVQSAEALTQLGHICICVDLRGHGESEGDIQKMTREDFLKDVLAVYDYLVAMNSVDKDDISAVGSSFGSYMVALLSSKRKIKNLALRVPANYPNDSFNEPQILFSGNNDPSILQWRFQEMNKDSTYSLEAVNNFSGNVLIVESGQDELIPHQTIENYMNAVQDKAKLTHIVMKDASHSISRDQKSQLEYKQILINWFKNK</sequence>
<feature type="domain" description="Peptidase S9 prolyl oligopeptidase catalytic" evidence="1">
    <location>
        <begin position="47"/>
        <end position="241"/>
    </location>
</feature>
<reference evidence="2 3" key="1">
    <citation type="journal article" date="2016" name="Nat. Commun.">
        <title>Thousands of microbial genomes shed light on interconnected biogeochemical processes in an aquifer system.</title>
        <authorList>
            <person name="Anantharaman K."/>
            <person name="Brown C.T."/>
            <person name="Hug L.A."/>
            <person name="Sharon I."/>
            <person name="Castelle C.J."/>
            <person name="Probst A.J."/>
            <person name="Thomas B.C."/>
            <person name="Singh A."/>
            <person name="Wilkins M.J."/>
            <person name="Karaoz U."/>
            <person name="Brodie E.L."/>
            <person name="Williams K.H."/>
            <person name="Hubbard S.S."/>
            <person name="Banfield J.F."/>
        </authorList>
    </citation>
    <scope>NUCLEOTIDE SEQUENCE [LARGE SCALE GENOMIC DNA]</scope>
</reference>
<accession>A0A1F7GKA2</accession>